<reference evidence="1" key="1">
    <citation type="submission" date="2022-07" db="EMBL/GenBank/DDBJ databases">
        <title>Phylogenomic reconstructions and comparative analyses of Kickxellomycotina fungi.</title>
        <authorList>
            <person name="Reynolds N.K."/>
            <person name="Stajich J.E."/>
            <person name="Barry K."/>
            <person name="Grigoriev I.V."/>
            <person name="Crous P."/>
            <person name="Smith M.E."/>
        </authorList>
    </citation>
    <scope>NUCLEOTIDE SEQUENCE</scope>
    <source>
        <strain evidence="1">CBS 102833</strain>
    </source>
</reference>
<comment type="caution">
    <text evidence="1">The sequence shown here is derived from an EMBL/GenBank/DDBJ whole genome shotgun (WGS) entry which is preliminary data.</text>
</comment>
<evidence type="ECO:0000313" key="1">
    <source>
        <dbReference type="EMBL" id="KAJ2812987.1"/>
    </source>
</evidence>
<protein>
    <submittedName>
        <fullName evidence="1">Uncharacterized protein</fullName>
    </submittedName>
</protein>
<dbReference type="EMBL" id="JANBUP010000123">
    <property type="protein sequence ID" value="KAJ2812987.1"/>
    <property type="molecule type" value="Genomic_DNA"/>
</dbReference>
<organism evidence="1 2">
    <name type="scientific">Coemansia furcata</name>
    <dbReference type="NCBI Taxonomy" id="417177"/>
    <lineage>
        <taxon>Eukaryota</taxon>
        <taxon>Fungi</taxon>
        <taxon>Fungi incertae sedis</taxon>
        <taxon>Zoopagomycota</taxon>
        <taxon>Kickxellomycotina</taxon>
        <taxon>Kickxellomycetes</taxon>
        <taxon>Kickxellales</taxon>
        <taxon>Kickxellaceae</taxon>
        <taxon>Coemansia</taxon>
    </lineage>
</organism>
<name>A0ACC1LPW8_9FUNG</name>
<gene>
    <name evidence="1" type="ORF">H4S07_001005</name>
</gene>
<keyword evidence="2" id="KW-1185">Reference proteome</keyword>
<sequence length="1024" mass="110623">MISDNEQPSAALDDAGGFNLASSSLFGAQHNCAAPVDDLPDSGLNRPRASVRFDPLAQLLGSSDTEEDTTDAVGDSDSEIGDKENSPVSRPSLPLASAHADVLAAQITTTTDEEDEEPVTPRRRPFTAARFALNKGDSIVARLASRRGRAVSDSSSDEDAAALQFDGPRQRTMSSLRIDSDSDEPLAPMAASPPPPTAAPAKVKKPRAPRKMAPAEDGVPKERPASKAAMAKIHQETERLVRETAVLINPLDYTQRLVLDDFFARFDLYASNASDPAATAVEPTPKLASLPQHTFHYESDSGDYEVEIVDDDITPAMGRVGILSLIKSPAATSSFKPRGSATDLDSILDYASQPLRSSAPTSSAMRPPTDGPMGLKQLNGALMRAMYKQDEEALRAAITASTAVEPVDESGEREGAGDSGESECDAGVKSDSDSELEDIDSILRPRLKRRPAPVISDDDDDDDEPVARPPSVTAQKPLPPPTAIASSDRGKKFLGMFKMPAAKPKAKPLVAPVEPTPPEPSPPENPMSASQDVPYLFSSQLGCVGDTQDSLLMTPAEDVTNRQFDSLEDTQMGMMGHLEQFPDYQETQPTQMMADDDDEEVGRIQLAQNSQPTQLTMATDSDAGQDDSILPTMVRRALVSGGDDSDASAEEEEDDGEEDEDEEDGDSDIEEKIGGSMSPQPMAPAGRLLRKGDIVAQRKQKRRDAKRSEFVEAEAEEGDSSDSDGVSKGAGPRKFNWGDGPAPKPAGVSEDEEEYDMDSDEEEAALLADPMINNEVDENASEGDEAIRELHRQRDFDDDERNIQTLYNDITTGALKNRVSRNRTGFALADDEDYNDRQTRAERMEERERMRRRLLAREIHDKDLAEIAKNPETAAFARAALMRPPGAAVDDEEMLMLPGDDAFELEEIVDDRHVAAAVQQQLMRTRMRVESDDEDGAPKPAAARIAGSSQLSSLTDSVEDMDDGTFSAVAVEKLIVRRRTLLASGKDGVASSLHRTSSLLKRPGTSLLGAAAKRLNVAGEKKVI</sequence>
<evidence type="ECO:0000313" key="2">
    <source>
        <dbReference type="Proteomes" id="UP001140096"/>
    </source>
</evidence>
<proteinExistence type="predicted"/>
<dbReference type="Proteomes" id="UP001140096">
    <property type="component" value="Unassembled WGS sequence"/>
</dbReference>
<accession>A0ACC1LPW8</accession>